<dbReference type="EMBL" id="LM993663">
    <property type="protein sequence ID" value="VTZ78290.1"/>
    <property type="molecule type" value="Genomic_DNA"/>
</dbReference>
<dbReference type="GeneID" id="34859830"/>
<dbReference type="VEuPathDB" id="PlasmoDB:PYYM_0909300"/>
<sequence>MDIDQLDNSQNETNNGYSPISYKKKKKNCIKKYHLKLSTVNSITFFRRTKLKKKIRSLIKMGEMKIKTVKKQSEDNNKNFINTIKENLNKNPEQKLHNMQNENIISINNKDTNTEKKNYYEHVNKTPIDFDIIDSYINNSYDDFLIDDYETSYSDNCSIKESIKELINNCNNIFNNNLENKITCNFSEDIDLKDPKFIAENLTNEEIVKHGDSNYIDNSIDDENIDVALNIAIENNGYSPLSYQTSDCKKVNTLNDYNILNEYKDNIIFTKKSKNYYPNCNTSIYVENPFSELCNNYLNEKEINTSILDAQLNNTRKNVDKHFSKIKCNKKKMAKAHLTSYTSFNLYTQKNLCHLLLNNVIIKNRIQIKSNKENSDPAFYFRITKKNMPILHTRIMCGKKEKNKSKQTKINYYANKHFNRFDLSNVENYSDEKVEKVKCNTFKNLKLENNKNGNISNEHKMVKHKKEIINHQNTTKSSLKTSENIIDILYENEKLDNDSVFKIETNIRNDTCFYNSDNNRGSSKQKSVNEDVGNFEKQKSVNEDVSNFERQKIEVSKDKNNKAQNKSNIEIILKKVKLKKCKNMIYIYFYGENNFKICKFKIEPDIVKRSCKMFKNIDVSKKNKCIFTIKKDRILKRFIKISLSNSNNFVNNKNDNNKIIPNLNFQNNTICEITDKIFNVSNFLILFTLIKIKSKIYIFVNEINNIKIKINEIIKHIDKNINEISNIITNLKNVDNIKNTSENIKLINLMVIFLKITNIYSSASEKVRSQYNDFTSIQYNHEIIHSYIFFIKKFDKYIITSVVDIQKFYTKIKEVMKIKQKEKEKKTNLNENISIKQNDKFILSSFYSDLIQCLITHYQKISIFRKILDIYLIELKNFKKYQKEYIYNKLHFITNSKCSYNLLLFSFVIKCKWLSEISIRDICNNFNLNKFDKEKKQYFYFLSKKIKMKILNKFKENNKNDAYNKLKETQFQESLDIFMNNSTNNSINSSFINTCEQSLDIENMSDLFKTNETLDFVKNVRKFLERKNGICKKSKKIIRMDKYKDIKKNDTLSLLKEKKHEPTEKSKNNDKDSTILKFKKELSLNQIKIFKKQIKPKNKNITNMNKLKINKNYLLTSQLNGCNIKDDCKDKTEEDKKENDKPQNNSNNSNIEENFLKDYNDRPISYEEIKMSSNLSEKAKLPKFVQNNKKDKIKIVENIKNIKKIEKKYKHMQEAKNKENFKITLNELRLKKITKRNNIKLLKSRLLKNKKTINVSLCDMKNDTIDNISVNLKINKKNINHETRSKKNSKSNITKIVKYTHLHEVNNSKVSNYDDKIKPSNCENIKQSFNGIIKNNSIDKQPNKLNMPLRNKGRKNSHIFLNKYEKDDIMNKNVNNSEQIKQYSKSEKINSEIMHIINESNRGIQKVNNKYIYMEKNYNKNVENDIKLLENSIYSNVFYDKINEPNFSENNFFFITQMDNTDKKIKPSRNNYNTIVSSQTSCIINSKNKNTESLKNNNLEPNKIIKYKLSDYSQKINKHEKELHLYSFNGAKHENKTVNM</sequence>
<evidence type="ECO:0000256" key="1">
    <source>
        <dbReference type="SAM" id="Coils"/>
    </source>
</evidence>
<feature type="compositionally biased region" description="Low complexity" evidence="2">
    <location>
        <begin position="1144"/>
        <end position="1153"/>
    </location>
</feature>
<dbReference type="VEuPathDB" id="PlasmoDB:PY04790"/>
<dbReference type="Proteomes" id="UP000072874">
    <property type="component" value="Chromosome 9"/>
</dbReference>
<feature type="region of interest" description="Disordered" evidence="2">
    <location>
        <begin position="1133"/>
        <end position="1155"/>
    </location>
</feature>
<feature type="coiled-coil region" evidence="1">
    <location>
        <begin position="812"/>
        <end position="839"/>
    </location>
</feature>
<reference evidence="4" key="4">
    <citation type="submission" date="2019-05" db="EMBL/GenBank/DDBJ databases">
        <authorList>
            <consortium name="Pathogen Informatics"/>
        </authorList>
    </citation>
    <scope>NUCLEOTIDE SEQUENCE</scope>
    <source>
        <strain evidence="4">17X</strain>
    </source>
</reference>
<evidence type="ECO:0000313" key="4">
    <source>
        <dbReference type="EMBL" id="VTZ78290.1"/>
    </source>
</evidence>
<evidence type="ECO:0000313" key="6">
    <source>
        <dbReference type="Proteomes" id="UP000072904"/>
    </source>
</evidence>
<feature type="region of interest" description="Disordered" evidence="2">
    <location>
        <begin position="1"/>
        <end position="21"/>
    </location>
</feature>
<reference evidence="4" key="2">
    <citation type="submission" date="2014-05" db="EMBL/GenBank/DDBJ databases">
        <authorList>
            <person name="Aslett M.A."/>
            <person name="De Silva N."/>
        </authorList>
    </citation>
    <scope>NUCLEOTIDE SEQUENCE</scope>
    <source>
        <strain evidence="4">17X</strain>
    </source>
</reference>
<dbReference type="EMBL" id="LK934637">
    <property type="protein sequence ID" value="CDU17873.1"/>
    <property type="molecule type" value="Genomic_DNA"/>
</dbReference>
<feature type="compositionally biased region" description="Polar residues" evidence="2">
    <location>
        <begin position="1"/>
        <end position="18"/>
    </location>
</feature>
<dbReference type="VEuPathDB" id="PlasmoDB:Py17XNL_000900124"/>
<dbReference type="OrthoDB" id="372678at2759"/>
<reference evidence="3" key="3">
    <citation type="submission" date="2014-05" db="EMBL/GenBank/DDBJ databases">
        <authorList>
            <person name="Aslett A.Martin."/>
            <person name="De Silva Nishadi"/>
        </authorList>
    </citation>
    <scope>NUCLEOTIDE SEQUENCE</scope>
    <source>
        <strain evidence="3">YM</strain>
    </source>
</reference>
<name>A0A078KAS4_PLAYE</name>
<keyword evidence="1" id="KW-0175">Coiled coil</keyword>
<gene>
    <name evidence="4" type="ORF">PY17X_0909800</name>
    <name evidence="3" type="ORF">PYYM_0909300</name>
</gene>
<dbReference type="OMA" id="MKDINKM"/>
<evidence type="ECO:0000313" key="5">
    <source>
        <dbReference type="Proteomes" id="UP000072874"/>
    </source>
</evidence>
<evidence type="ECO:0000256" key="2">
    <source>
        <dbReference type="SAM" id="MobiDB-lite"/>
    </source>
</evidence>
<protein>
    <submittedName>
        <fullName evidence="3">Uncharacterized protein</fullName>
    </submittedName>
</protein>
<reference evidence="5 6" key="1">
    <citation type="journal article" date="2014" name="BMC Biol.">
        <title>A comprehensive evaluation of rodent malaria parasite genomes and gene expression.</title>
        <authorList>
            <person name="Otto T.D."/>
            <person name="Bohme U."/>
            <person name="Jackson A.P."/>
            <person name="Hunt M."/>
            <person name="Franke-Fayard B."/>
            <person name="Hoeijmakers W.A."/>
            <person name="Religa A.A."/>
            <person name="Robertson L."/>
            <person name="Sanders M."/>
            <person name="Ogun S.A."/>
            <person name="Cunningham D."/>
            <person name="Erhart A."/>
            <person name="Billker O."/>
            <person name="Khan S.M."/>
            <person name="Stunnenberg H.G."/>
            <person name="Langhorne J."/>
            <person name="Holder A.A."/>
            <person name="Waters A.P."/>
            <person name="Newbold C.I."/>
            <person name="Pain A."/>
            <person name="Berriman M."/>
            <person name="Janse C.J."/>
        </authorList>
    </citation>
    <scope>NUCLEOTIDE SEQUENCE [LARGE SCALE GENOMIC DNA]</scope>
    <source>
        <strain evidence="4 5">17X</strain>
        <strain evidence="3 6">YM</strain>
    </source>
</reference>
<evidence type="ECO:0000313" key="3">
    <source>
        <dbReference type="EMBL" id="CDU17873.1"/>
    </source>
</evidence>
<dbReference type="KEGG" id="pyo:PY17X_0909800"/>
<dbReference type="VEuPathDB" id="PlasmoDB:PY04791"/>
<dbReference type="Proteomes" id="UP000072904">
    <property type="component" value="Chromosome 9"/>
</dbReference>
<dbReference type="VEuPathDB" id="PlasmoDB:PY17X_0909800"/>
<proteinExistence type="predicted"/>
<organism evidence="3 6">
    <name type="scientific">Plasmodium yoelii</name>
    <dbReference type="NCBI Taxonomy" id="5861"/>
    <lineage>
        <taxon>Eukaryota</taxon>
        <taxon>Sar</taxon>
        <taxon>Alveolata</taxon>
        <taxon>Apicomplexa</taxon>
        <taxon>Aconoidasida</taxon>
        <taxon>Haemosporida</taxon>
        <taxon>Plasmodiidae</taxon>
        <taxon>Plasmodium</taxon>
        <taxon>Plasmodium (Vinckeia)</taxon>
    </lineage>
</organism>
<accession>A0A078KAS4</accession>
<dbReference type="RefSeq" id="XP_022812143.1">
    <property type="nucleotide sequence ID" value="XM_022955931.1"/>
</dbReference>